<evidence type="ECO:0000313" key="1">
    <source>
        <dbReference type="EMBL" id="ABG05421.1"/>
    </source>
</evidence>
<name>Q1AT57_RUBXD</name>
<keyword evidence="2" id="KW-1185">Reference proteome</keyword>
<dbReference type="KEGG" id="rxy:Rxyl_2497"/>
<organism evidence="1 2">
    <name type="scientific">Rubrobacter xylanophilus (strain DSM 9941 / JCM 11954 / NBRC 16129 / PRD-1)</name>
    <dbReference type="NCBI Taxonomy" id="266117"/>
    <lineage>
        <taxon>Bacteria</taxon>
        <taxon>Bacillati</taxon>
        <taxon>Actinomycetota</taxon>
        <taxon>Rubrobacteria</taxon>
        <taxon>Rubrobacterales</taxon>
        <taxon>Rubrobacteraceae</taxon>
        <taxon>Rubrobacter</taxon>
    </lineage>
</organism>
<protein>
    <recommendedName>
        <fullName evidence="3">Aminomethyltransferase folate-binding domain-containing protein</fullName>
    </recommendedName>
</protein>
<dbReference type="EMBL" id="CP000386">
    <property type="protein sequence ID" value="ABG05421.1"/>
    <property type="molecule type" value="Genomic_DNA"/>
</dbReference>
<reference evidence="1 2" key="1">
    <citation type="submission" date="2006-06" db="EMBL/GenBank/DDBJ databases">
        <title>Complete sequence of Rubrobacter xylanophilus DSM 9941.</title>
        <authorList>
            <consortium name="US DOE Joint Genome Institute"/>
            <person name="Copeland A."/>
            <person name="Lucas S."/>
            <person name="Lapidus A."/>
            <person name="Barry K."/>
            <person name="Detter J.C."/>
            <person name="Glavina del Rio T."/>
            <person name="Hammon N."/>
            <person name="Israni S."/>
            <person name="Dalin E."/>
            <person name="Tice H."/>
            <person name="Pitluck S."/>
            <person name="Munk A.C."/>
            <person name="Brettin T."/>
            <person name="Bruce D."/>
            <person name="Han C."/>
            <person name="Tapia R."/>
            <person name="Gilna P."/>
            <person name="Schmutz J."/>
            <person name="Larimer F."/>
            <person name="Land M."/>
            <person name="Hauser L."/>
            <person name="Kyrpides N."/>
            <person name="Lykidis A."/>
            <person name="da Costa M.S."/>
            <person name="Rainey F.A."/>
            <person name="Empadinhas N."/>
            <person name="Jolivet E."/>
            <person name="Battista J.R."/>
            <person name="Richardson P."/>
        </authorList>
    </citation>
    <scope>NUCLEOTIDE SEQUENCE [LARGE SCALE GENOMIC DNA]</scope>
    <source>
        <strain evidence="2">DSM 9941 / NBRC 16129 / PRD-1</strain>
    </source>
</reference>
<dbReference type="OrthoDB" id="9179874at2"/>
<dbReference type="SUPFAM" id="SSF103025">
    <property type="entry name" value="Folate-binding domain"/>
    <property type="match status" value="1"/>
</dbReference>
<evidence type="ECO:0008006" key="3">
    <source>
        <dbReference type="Google" id="ProtNLM"/>
    </source>
</evidence>
<dbReference type="STRING" id="266117.Rxyl_2497"/>
<dbReference type="Proteomes" id="UP000006637">
    <property type="component" value="Chromosome"/>
</dbReference>
<evidence type="ECO:0000313" key="2">
    <source>
        <dbReference type="Proteomes" id="UP000006637"/>
    </source>
</evidence>
<gene>
    <name evidence="1" type="ordered locus">Rxyl_2497</name>
</gene>
<sequence>MANIRHSSVHEALIHLAPKWRTVEAMPVAYSFDALEKEVKLKEHLAICDLSALPRFGVKGPNASEWLASNGINVPETVNTWTNLPEDKGLILRLGMGEYLIEYALSHEEPNELRDSLSRGVSSVYEVNRQDAVFVLIGREAKKSMLQVCNIDFDSINYGIRPVLLTQVAAVPVLILPERLEGHIYSFRIWCSYAYGLYLWEELNAIVKELNGGVIGISTLFERS</sequence>
<proteinExistence type="predicted"/>
<dbReference type="AlphaFoldDB" id="Q1AT57"/>
<accession>Q1AT57</accession>
<dbReference type="Gene3D" id="3.30.1360.120">
    <property type="entry name" value="Probable tRNA modification gtpase trme, domain 1"/>
    <property type="match status" value="1"/>
</dbReference>
<dbReference type="InterPro" id="IPR027266">
    <property type="entry name" value="TrmE/GcvT-like"/>
</dbReference>
<dbReference type="eggNOG" id="COG0404">
    <property type="taxonomic scope" value="Bacteria"/>
</dbReference>
<dbReference type="HOGENOM" id="CLU_105358_0_0_11"/>